<dbReference type="Proteomes" id="UP000036959">
    <property type="component" value="Unassembled WGS sequence"/>
</dbReference>
<sequence length="203" mass="22270">MTDLANPNDAEAQRVAAGYLRYIEILAVVKDVRDHSRLNRATPIITGGLSNVGAVGPKSFNGQVATSVADTILFLRQHGADRFVDGYGVHAYTSGDPHQTVAHRIDVLEAILHSCTPDKPCWLTEWAFNNRDQSCPLDDAVRLHLVEDERAILKHFVDQGRLAASIYYSWDGDFPGQKENMGAIFRCGSLTDAGKLALTPLPK</sequence>
<reference evidence="2" key="1">
    <citation type="submission" date="2015-06" db="EMBL/GenBank/DDBJ databases">
        <title>Comparative genomics of Burkholderia leaf nodule symbionts.</title>
        <authorList>
            <person name="Carlier A."/>
            <person name="Eberl L."/>
            <person name="Pinto-Carbo M."/>
        </authorList>
    </citation>
    <scope>NUCLEOTIDE SEQUENCE [LARGE SCALE GENOMIC DNA]</scope>
    <source>
        <strain evidence="2">UZHbot4</strain>
    </source>
</reference>
<dbReference type="RefSeq" id="WP_050456147.1">
    <property type="nucleotide sequence ID" value="NZ_LFJJ01000366.1"/>
</dbReference>
<dbReference type="PATRIC" id="fig|242163.4.peg.4679"/>
<comment type="caution">
    <text evidence="1">The sequence shown here is derived from an EMBL/GenBank/DDBJ whole genome shotgun (WGS) entry which is preliminary data.</text>
</comment>
<gene>
    <name evidence="1" type="ORF">BVER_03986c</name>
</gene>
<name>A0A0L0LZI4_9BURK</name>
<evidence type="ECO:0008006" key="3">
    <source>
        <dbReference type="Google" id="ProtNLM"/>
    </source>
</evidence>
<dbReference type="EMBL" id="LFJJ01000366">
    <property type="protein sequence ID" value="KND55436.1"/>
    <property type="molecule type" value="Genomic_DNA"/>
</dbReference>
<accession>A0A0L0LZI4</accession>
<dbReference type="SUPFAM" id="SSF51445">
    <property type="entry name" value="(Trans)glycosidases"/>
    <property type="match status" value="1"/>
</dbReference>
<evidence type="ECO:0000313" key="1">
    <source>
        <dbReference type="EMBL" id="KND55436.1"/>
    </source>
</evidence>
<protein>
    <recommendedName>
        <fullName evidence="3">Asl1-like glycosyl hydrolase catalytic domain-containing protein</fullName>
    </recommendedName>
</protein>
<keyword evidence="2" id="KW-1185">Reference proteome</keyword>
<dbReference type="AlphaFoldDB" id="A0A0L0LZI4"/>
<evidence type="ECO:0000313" key="2">
    <source>
        <dbReference type="Proteomes" id="UP000036959"/>
    </source>
</evidence>
<dbReference type="Gene3D" id="3.20.20.80">
    <property type="entry name" value="Glycosidases"/>
    <property type="match status" value="1"/>
</dbReference>
<dbReference type="OrthoDB" id="8339574at2"/>
<proteinExistence type="predicted"/>
<organism evidence="1 2">
    <name type="scientific">Candidatus Burkholderia verschuerenii</name>
    <dbReference type="NCBI Taxonomy" id="242163"/>
    <lineage>
        <taxon>Bacteria</taxon>
        <taxon>Pseudomonadati</taxon>
        <taxon>Pseudomonadota</taxon>
        <taxon>Betaproteobacteria</taxon>
        <taxon>Burkholderiales</taxon>
        <taxon>Burkholderiaceae</taxon>
        <taxon>Burkholderia</taxon>
    </lineage>
</organism>
<dbReference type="InterPro" id="IPR017853">
    <property type="entry name" value="GH"/>
</dbReference>